<dbReference type="Pfam" id="PF13181">
    <property type="entry name" value="TPR_8"/>
    <property type="match status" value="1"/>
</dbReference>
<dbReference type="GO" id="GO:0006355">
    <property type="term" value="P:regulation of DNA-templated transcription"/>
    <property type="evidence" value="ECO:0007669"/>
    <property type="project" value="InterPro"/>
</dbReference>
<feature type="domain" description="OmpR/PhoB-type" evidence="5">
    <location>
        <begin position="9"/>
        <end position="110"/>
    </location>
</feature>
<dbReference type="GO" id="GO:0000160">
    <property type="term" value="P:phosphorelay signal transduction system"/>
    <property type="evidence" value="ECO:0007669"/>
    <property type="project" value="InterPro"/>
</dbReference>
<evidence type="ECO:0000256" key="4">
    <source>
        <dbReference type="SAM" id="Phobius"/>
    </source>
</evidence>
<dbReference type="PROSITE" id="PS50005">
    <property type="entry name" value="TPR"/>
    <property type="match status" value="1"/>
</dbReference>
<feature type="repeat" description="TPR" evidence="2">
    <location>
        <begin position="381"/>
        <end position="414"/>
    </location>
</feature>
<dbReference type="InterPro" id="IPR036388">
    <property type="entry name" value="WH-like_DNA-bd_sf"/>
</dbReference>
<dbReference type="InterPro" id="IPR011990">
    <property type="entry name" value="TPR-like_helical_dom_sf"/>
</dbReference>
<reference evidence="6 7" key="1">
    <citation type="submission" date="2020-08" db="EMBL/GenBank/DDBJ databases">
        <title>Genomic Encyclopedia of Type Strains, Phase IV (KMG-IV): sequencing the most valuable type-strain genomes for metagenomic binning, comparative biology and taxonomic classification.</title>
        <authorList>
            <person name="Goeker M."/>
        </authorList>
    </citation>
    <scope>NUCLEOTIDE SEQUENCE [LARGE SCALE GENOMIC DNA]</scope>
    <source>
        <strain evidence="6 7">DSM 103733</strain>
    </source>
</reference>
<dbReference type="SUPFAM" id="SSF46894">
    <property type="entry name" value="C-terminal effector domain of the bipartite response regulators"/>
    <property type="match status" value="1"/>
</dbReference>
<dbReference type="AlphaFoldDB" id="A0A841JSP3"/>
<organism evidence="6 7">
    <name type="scientific">Silvibacterium bohemicum</name>
    <dbReference type="NCBI Taxonomy" id="1577686"/>
    <lineage>
        <taxon>Bacteria</taxon>
        <taxon>Pseudomonadati</taxon>
        <taxon>Acidobacteriota</taxon>
        <taxon>Terriglobia</taxon>
        <taxon>Terriglobales</taxon>
        <taxon>Acidobacteriaceae</taxon>
        <taxon>Silvibacterium</taxon>
    </lineage>
</organism>
<accession>A0A841JSP3</accession>
<evidence type="ECO:0000256" key="2">
    <source>
        <dbReference type="PROSITE-ProRule" id="PRU00339"/>
    </source>
</evidence>
<dbReference type="SMART" id="SM00028">
    <property type="entry name" value="TPR"/>
    <property type="match status" value="4"/>
</dbReference>
<evidence type="ECO:0000256" key="1">
    <source>
        <dbReference type="ARBA" id="ARBA00023125"/>
    </source>
</evidence>
<keyword evidence="4" id="KW-1133">Transmembrane helix</keyword>
<dbReference type="EMBL" id="JACHEK010000003">
    <property type="protein sequence ID" value="MBB6143527.1"/>
    <property type="molecule type" value="Genomic_DNA"/>
</dbReference>
<protein>
    <submittedName>
        <fullName evidence="6">DNA-binding winged helix-turn-helix (WHTH) protein/tetratricopeptide (TPR) repeat protein</fullName>
    </submittedName>
</protein>
<evidence type="ECO:0000313" key="7">
    <source>
        <dbReference type="Proteomes" id="UP000538666"/>
    </source>
</evidence>
<dbReference type="CDD" id="cd00383">
    <property type="entry name" value="trans_reg_C"/>
    <property type="match status" value="1"/>
</dbReference>
<name>A0A841JSP3_9BACT</name>
<comment type="caution">
    <text evidence="6">The sequence shown here is derived from an EMBL/GenBank/DDBJ whole genome shotgun (WGS) entry which is preliminary data.</text>
</comment>
<keyword evidence="2" id="KW-0802">TPR repeat</keyword>
<dbReference type="SUPFAM" id="SSF48452">
    <property type="entry name" value="TPR-like"/>
    <property type="match status" value="2"/>
</dbReference>
<dbReference type="InterPro" id="IPR019734">
    <property type="entry name" value="TPR_rpt"/>
</dbReference>
<dbReference type="OrthoDB" id="103052at2"/>
<dbReference type="PROSITE" id="PS51755">
    <property type="entry name" value="OMPR_PHOB"/>
    <property type="match status" value="1"/>
</dbReference>
<dbReference type="InterPro" id="IPR001867">
    <property type="entry name" value="OmpR/PhoB-type_DNA-bd"/>
</dbReference>
<keyword evidence="4" id="KW-0472">Membrane</keyword>
<dbReference type="InterPro" id="IPR016032">
    <property type="entry name" value="Sig_transdc_resp-reg_C-effctor"/>
</dbReference>
<evidence type="ECO:0000313" key="6">
    <source>
        <dbReference type="EMBL" id="MBB6143527.1"/>
    </source>
</evidence>
<dbReference type="SMART" id="SM00862">
    <property type="entry name" value="Trans_reg_C"/>
    <property type="match status" value="1"/>
</dbReference>
<dbReference type="Gene3D" id="1.10.10.10">
    <property type="entry name" value="Winged helix-like DNA-binding domain superfamily/Winged helix DNA-binding domain"/>
    <property type="match status" value="1"/>
</dbReference>
<keyword evidence="4" id="KW-0812">Transmembrane</keyword>
<feature type="transmembrane region" description="Helical" evidence="4">
    <location>
        <begin position="169"/>
        <end position="188"/>
    </location>
</feature>
<sequence length="787" mass="85577">MTETIQPAYDGYRFGRFEVRIRNGVLLRDEKRIKIEELPFQLLLVLLESPGEVVSKETLRSRLWSDRIFGELDNGLHVAAAKLREALGEKAGATARHIETIRGRGYRFNGSVEPIFSPAFGMGTDTAFGDAAVASGQAVPDDAGRDDPPNHLEQAAKTESFLHRRSIRIAAFALSVLIVSAAGLVWFYPHRHRPLADSSDPVVLGGFINNSGDDSYNGMGHAFRVKLEESPYLNLIPEQSFLGTVPEPASAPLKQLLKGCASLGGKVLITGAIMARSTGYEVTTAARSCTDGSLLTTEKAKAESRETVLAALDQATNRMRRSLGESGASLQRFNMPLAQATTSSLAALRAFTLGEEKRDSGQEFEAIPDYKLAVDLDPQFAMAYARLGAIYSNAAEQTQSADYFKKAFDLREHTTDRERLYIAAHYYLISGQIQRAIEAYELWRSLYPRDASPYQNLALEYLDLGEPEKAADVARTAVQLDGASSMSQAALARMYLETGEQGQLQTLCSHVQGGKGDSAMLHESCFLLAFLRNDEAAMQEQILWSRGNAAESELLDDVAWVAMYQGKLNAGRKLFAHARQTALAQGFSELAATIDVDEALLEVDCGYRREARMLALDALRLAPQSLSIQAGAALALGRSGDTALAESEAAKAAAQAPLDTILNDAQLPSIRAAVQLAKHNPQAAIQALERARPYDACSALNLAPAYYRGLAYQDAGHPDKAAAEFRSVIGYLGLMPDSPYIPLAAIQLARVLHRMGDAPNAAKAERQAKQAWQHADPDFLPLRKGTS</sequence>
<dbReference type="Proteomes" id="UP000538666">
    <property type="component" value="Unassembled WGS sequence"/>
</dbReference>
<keyword evidence="1 3" id="KW-0238">DNA-binding</keyword>
<evidence type="ECO:0000256" key="3">
    <source>
        <dbReference type="PROSITE-ProRule" id="PRU01091"/>
    </source>
</evidence>
<dbReference type="RefSeq" id="WP_050058842.1">
    <property type="nucleotide sequence ID" value="NZ_JACHEK010000003.1"/>
</dbReference>
<proteinExistence type="predicted"/>
<keyword evidence="7" id="KW-1185">Reference proteome</keyword>
<gene>
    <name evidence="6" type="ORF">HNQ77_001476</name>
</gene>
<dbReference type="Gene3D" id="1.25.40.10">
    <property type="entry name" value="Tetratricopeptide repeat domain"/>
    <property type="match status" value="3"/>
</dbReference>
<feature type="DNA-binding region" description="OmpR/PhoB-type" evidence="3">
    <location>
        <begin position="9"/>
        <end position="110"/>
    </location>
</feature>
<evidence type="ECO:0000259" key="5">
    <source>
        <dbReference type="PROSITE" id="PS51755"/>
    </source>
</evidence>
<dbReference type="Pfam" id="PF00486">
    <property type="entry name" value="Trans_reg_C"/>
    <property type="match status" value="1"/>
</dbReference>
<dbReference type="GO" id="GO:0003677">
    <property type="term" value="F:DNA binding"/>
    <property type="evidence" value="ECO:0007669"/>
    <property type="project" value="UniProtKB-UniRule"/>
</dbReference>